<keyword evidence="2" id="KW-1185">Reference proteome</keyword>
<dbReference type="AlphaFoldDB" id="A0AAE9YB20"/>
<dbReference type="KEGG" id="ima:PO878_03170"/>
<organism evidence="1 2">
    <name type="scientific">Iamia majanohamensis</name>
    <dbReference type="NCBI Taxonomy" id="467976"/>
    <lineage>
        <taxon>Bacteria</taxon>
        <taxon>Bacillati</taxon>
        <taxon>Actinomycetota</taxon>
        <taxon>Acidimicrobiia</taxon>
        <taxon>Acidimicrobiales</taxon>
        <taxon>Iamiaceae</taxon>
        <taxon>Iamia</taxon>
    </lineage>
</organism>
<dbReference type="RefSeq" id="WP_272737245.1">
    <property type="nucleotide sequence ID" value="NZ_CP116942.1"/>
</dbReference>
<evidence type="ECO:0000313" key="1">
    <source>
        <dbReference type="EMBL" id="WCO67724.1"/>
    </source>
</evidence>
<dbReference type="Proteomes" id="UP001216390">
    <property type="component" value="Chromosome"/>
</dbReference>
<protein>
    <submittedName>
        <fullName evidence="1">Uncharacterized protein</fullName>
    </submittedName>
</protein>
<gene>
    <name evidence="1" type="ORF">PO878_03170</name>
</gene>
<evidence type="ECO:0000313" key="2">
    <source>
        <dbReference type="Proteomes" id="UP001216390"/>
    </source>
</evidence>
<accession>A0AAE9YB20</accession>
<dbReference type="EMBL" id="CP116942">
    <property type="protein sequence ID" value="WCO67724.1"/>
    <property type="molecule type" value="Genomic_DNA"/>
</dbReference>
<sequence length="140" mass="15242">MPRSPRTRSRRARRARAARIEALAAGREVAVPCRARRTTPRGWGAWVDGTLRLPGDHDGGEAAFLVDDPSDVALVTRQGEAPVALEPPLEVEVRPVRYKAESFYGGDAGILVVTTARRTLEVALHGDEVEPVARRLADRG</sequence>
<name>A0AAE9YB20_9ACTN</name>
<proteinExistence type="predicted"/>
<reference evidence="1" key="1">
    <citation type="submission" date="2023-01" db="EMBL/GenBank/DDBJ databases">
        <title>The diversity of Class Acidimicrobiia in South China Sea sediment environments and the proposal of Iamia marina sp. nov., a novel species of the genus Iamia.</title>
        <authorList>
            <person name="He Y."/>
            <person name="Tian X."/>
        </authorList>
    </citation>
    <scope>NUCLEOTIDE SEQUENCE</scope>
    <source>
        <strain evidence="1">DSM 19957</strain>
    </source>
</reference>